<dbReference type="Proteomes" id="UP001431776">
    <property type="component" value="Unassembled WGS sequence"/>
</dbReference>
<dbReference type="AlphaFoldDB" id="A0AAW6TZ69"/>
<protein>
    <submittedName>
        <fullName evidence="1">Uncharacterized protein</fullName>
    </submittedName>
</protein>
<dbReference type="EMBL" id="JASCXX010000011">
    <property type="protein sequence ID" value="MDI6449549.1"/>
    <property type="molecule type" value="Genomic_DNA"/>
</dbReference>
<comment type="caution">
    <text evidence="1">The sequence shown here is derived from an EMBL/GenBank/DDBJ whole genome shotgun (WGS) entry which is preliminary data.</text>
</comment>
<name>A0AAW6TZ69_9BACT</name>
<proteinExistence type="predicted"/>
<accession>A0AAW6TZ69</accession>
<organism evidence="1 2">
    <name type="scientific">Anaerobaca lacustris</name>
    <dbReference type="NCBI Taxonomy" id="3044600"/>
    <lineage>
        <taxon>Bacteria</taxon>
        <taxon>Pseudomonadati</taxon>
        <taxon>Planctomycetota</taxon>
        <taxon>Phycisphaerae</taxon>
        <taxon>Sedimentisphaerales</taxon>
        <taxon>Anaerobacaceae</taxon>
        <taxon>Anaerobaca</taxon>
    </lineage>
</organism>
<gene>
    <name evidence="1" type="ORF">QJ522_10890</name>
</gene>
<dbReference type="RefSeq" id="WP_349244955.1">
    <property type="nucleotide sequence ID" value="NZ_JASCXX010000011.1"/>
</dbReference>
<reference evidence="1" key="1">
    <citation type="submission" date="2023-05" db="EMBL/GenBank/DDBJ databases">
        <title>Anaerotaeda fermentans gen. nov., sp. nov., a novel anaerobic planctomycete of the new family within the order Sedimentisphaerales isolated from Taman Peninsula, Russia.</title>
        <authorList>
            <person name="Khomyakova M.A."/>
            <person name="Merkel A.Y."/>
            <person name="Slobodkin A.I."/>
        </authorList>
    </citation>
    <scope>NUCLEOTIDE SEQUENCE</scope>
    <source>
        <strain evidence="1">M17dextr</strain>
    </source>
</reference>
<keyword evidence="2" id="KW-1185">Reference proteome</keyword>
<evidence type="ECO:0000313" key="1">
    <source>
        <dbReference type="EMBL" id="MDI6449549.1"/>
    </source>
</evidence>
<sequence length="129" mass="14948">MRYGSMDAFRFDVSSEQRQVCTWVAEQASMGITRITYDDLKAALDVGDDREITRVLREIRERLDDVHEMVQFPIVNTVRPYFEVHPNADYIWDDYRRAEHEAEHLGFDGSDDALETSDCPVYSYAACTA</sequence>
<evidence type="ECO:0000313" key="2">
    <source>
        <dbReference type="Proteomes" id="UP001431776"/>
    </source>
</evidence>